<dbReference type="PANTHER" id="PTHR11552:SF78">
    <property type="entry name" value="GLUCOSE-METHANOL-CHOLINE OXIDOREDUCTASE N-TERMINAL DOMAIN-CONTAINING PROTEIN"/>
    <property type="match status" value="1"/>
</dbReference>
<evidence type="ECO:0000259" key="3">
    <source>
        <dbReference type="PROSITE" id="PS00624"/>
    </source>
</evidence>
<dbReference type="InterPro" id="IPR012132">
    <property type="entry name" value="GMC_OxRdtase"/>
</dbReference>
<keyword evidence="5" id="KW-1185">Reference proteome</keyword>
<dbReference type="Pfam" id="PF00732">
    <property type="entry name" value="GMC_oxred_N"/>
    <property type="match status" value="1"/>
</dbReference>
<dbReference type="InterPro" id="IPR000172">
    <property type="entry name" value="GMC_OxRdtase_N"/>
</dbReference>
<evidence type="ECO:0000313" key="5">
    <source>
        <dbReference type="Proteomes" id="UP000799324"/>
    </source>
</evidence>
<dbReference type="SUPFAM" id="SSF51905">
    <property type="entry name" value="FAD/NAD(P)-binding domain"/>
    <property type="match status" value="1"/>
</dbReference>
<protein>
    <submittedName>
        <fullName evidence="4">GMC oxidoreductase</fullName>
    </submittedName>
</protein>
<dbReference type="PROSITE" id="PS00624">
    <property type="entry name" value="GMC_OXRED_2"/>
    <property type="match status" value="1"/>
</dbReference>
<feature type="domain" description="Glucose-methanol-choline oxidoreductase N-terminal" evidence="3">
    <location>
        <begin position="211"/>
        <end position="225"/>
    </location>
</feature>
<dbReference type="InterPro" id="IPR036188">
    <property type="entry name" value="FAD/NAD-bd_sf"/>
</dbReference>
<proteinExistence type="inferred from homology"/>
<dbReference type="Pfam" id="PF05199">
    <property type="entry name" value="GMC_oxred_C"/>
    <property type="match status" value="1"/>
</dbReference>
<gene>
    <name evidence="4" type="ORF">K491DRAFT_707274</name>
</gene>
<dbReference type="PIRSF" id="PIRSF000137">
    <property type="entry name" value="Alcohol_oxidase"/>
    <property type="match status" value="1"/>
</dbReference>
<feature type="binding site" evidence="2">
    <location>
        <position position="169"/>
    </location>
    <ligand>
        <name>FAD</name>
        <dbReference type="ChEBI" id="CHEBI:57692"/>
    </ligand>
</feature>
<feature type="binding site" evidence="2">
    <location>
        <begin position="470"/>
        <end position="471"/>
    </location>
    <ligand>
        <name>FAD</name>
        <dbReference type="ChEBI" id="CHEBI:57692"/>
    </ligand>
</feature>
<evidence type="ECO:0000313" key="4">
    <source>
        <dbReference type="EMBL" id="KAF2651020.1"/>
    </source>
</evidence>
<dbReference type="GO" id="GO:0016614">
    <property type="term" value="F:oxidoreductase activity, acting on CH-OH group of donors"/>
    <property type="evidence" value="ECO:0007669"/>
    <property type="project" value="InterPro"/>
</dbReference>
<evidence type="ECO:0000256" key="2">
    <source>
        <dbReference type="PIRSR" id="PIRSR000137-2"/>
    </source>
</evidence>
<dbReference type="InterPro" id="IPR007867">
    <property type="entry name" value="GMC_OxRtase_C"/>
</dbReference>
<dbReference type="GO" id="GO:0050660">
    <property type="term" value="F:flavin adenine dinucleotide binding"/>
    <property type="evidence" value="ECO:0007669"/>
    <property type="project" value="InterPro"/>
</dbReference>
<keyword evidence="2" id="KW-0285">Flavoprotein</keyword>
<keyword evidence="2" id="KW-0274">FAD</keyword>
<dbReference type="Gene3D" id="3.50.50.60">
    <property type="entry name" value="FAD/NAD(P)-binding domain"/>
    <property type="match status" value="1"/>
</dbReference>
<comment type="similarity">
    <text evidence="1">Belongs to the GMC oxidoreductase family.</text>
</comment>
<sequence>MPTSNATLFYRGVKENQLNDRELVVPSGGTLGGGSSINLMMYSRAQRSDFDAWNMPGWSADDMLPYLKKFETYHGPGSKAVHGSDGPINVSGGTYRVSRSESDYIQAAGKVGYPEIEDLASLDANNGVQRALRYIGTDGKRQDVASRYIHPKIKSGEYPNLHVVVNSQVKRVIFDNNKRASGVEYRPNPKIHPDAALRTIRARRLVVVSSGALGTPSILERSGLGNPSILKNAGVDVIAELSGVGENYQDHHLMVYPYHCSLDEHETIDALIGGRLDVGKLISENAPILGWNAMDTTCKIRPTDAEVAALGPEFQKMWDEDYKNDLNKPLALGSLINAFPGDPTLVTPGQYFAMSIFTAYPLSRGSIHITSPSPSSSPVFKTGFFTDAHDLDLKKHVWAYKKQREIFRRMTTYRGELAILHPAFPPNSRSSAAAVPLSDPLPAHVEDVVYTPEDDAVIEDYVRAHVETTWHSLGTCKMGLREEGGVVDGRLDVYGVQGLKVVDLSIAPRNVAANTMGTAVAVAEKAAEGIVRELGLGL</sequence>
<dbReference type="EMBL" id="MU004437">
    <property type="protein sequence ID" value="KAF2651020.1"/>
    <property type="molecule type" value="Genomic_DNA"/>
</dbReference>
<dbReference type="SUPFAM" id="SSF54373">
    <property type="entry name" value="FAD-linked reductases, C-terminal domain"/>
    <property type="match status" value="1"/>
</dbReference>
<dbReference type="Gene3D" id="3.30.560.10">
    <property type="entry name" value="Glucose Oxidase, domain 3"/>
    <property type="match status" value="1"/>
</dbReference>
<organism evidence="4 5">
    <name type="scientific">Lophiostoma macrostomum CBS 122681</name>
    <dbReference type="NCBI Taxonomy" id="1314788"/>
    <lineage>
        <taxon>Eukaryota</taxon>
        <taxon>Fungi</taxon>
        <taxon>Dikarya</taxon>
        <taxon>Ascomycota</taxon>
        <taxon>Pezizomycotina</taxon>
        <taxon>Dothideomycetes</taxon>
        <taxon>Pleosporomycetidae</taxon>
        <taxon>Pleosporales</taxon>
        <taxon>Lophiostomataceae</taxon>
        <taxon>Lophiostoma</taxon>
    </lineage>
</organism>
<accession>A0A6A6STW0</accession>
<dbReference type="AlphaFoldDB" id="A0A6A6STW0"/>
<dbReference type="Proteomes" id="UP000799324">
    <property type="component" value="Unassembled WGS sequence"/>
</dbReference>
<comment type="cofactor">
    <cofactor evidence="2">
        <name>FAD</name>
        <dbReference type="ChEBI" id="CHEBI:57692"/>
    </cofactor>
</comment>
<evidence type="ECO:0000256" key="1">
    <source>
        <dbReference type="ARBA" id="ARBA00010790"/>
    </source>
</evidence>
<reference evidence="4" key="1">
    <citation type="journal article" date="2020" name="Stud. Mycol.">
        <title>101 Dothideomycetes genomes: a test case for predicting lifestyles and emergence of pathogens.</title>
        <authorList>
            <person name="Haridas S."/>
            <person name="Albert R."/>
            <person name="Binder M."/>
            <person name="Bloem J."/>
            <person name="Labutti K."/>
            <person name="Salamov A."/>
            <person name="Andreopoulos B."/>
            <person name="Baker S."/>
            <person name="Barry K."/>
            <person name="Bills G."/>
            <person name="Bluhm B."/>
            <person name="Cannon C."/>
            <person name="Castanera R."/>
            <person name="Culley D."/>
            <person name="Daum C."/>
            <person name="Ezra D."/>
            <person name="Gonzalez J."/>
            <person name="Henrissat B."/>
            <person name="Kuo A."/>
            <person name="Liang C."/>
            <person name="Lipzen A."/>
            <person name="Lutzoni F."/>
            <person name="Magnuson J."/>
            <person name="Mondo S."/>
            <person name="Nolan M."/>
            <person name="Ohm R."/>
            <person name="Pangilinan J."/>
            <person name="Park H.-J."/>
            <person name="Ramirez L."/>
            <person name="Alfaro M."/>
            <person name="Sun H."/>
            <person name="Tritt A."/>
            <person name="Yoshinaga Y."/>
            <person name="Zwiers L.-H."/>
            <person name="Turgeon B."/>
            <person name="Goodwin S."/>
            <person name="Spatafora J."/>
            <person name="Crous P."/>
            <person name="Grigoriev I."/>
        </authorList>
    </citation>
    <scope>NUCLEOTIDE SEQUENCE</scope>
    <source>
        <strain evidence="4">CBS 122681</strain>
    </source>
</reference>
<name>A0A6A6STW0_9PLEO</name>
<dbReference type="PANTHER" id="PTHR11552">
    <property type="entry name" value="GLUCOSE-METHANOL-CHOLINE GMC OXIDOREDUCTASE"/>
    <property type="match status" value="1"/>
</dbReference>
<dbReference type="OrthoDB" id="269227at2759"/>